<dbReference type="Gene3D" id="3.40.30.10">
    <property type="entry name" value="Glutaredoxin"/>
    <property type="match status" value="1"/>
</dbReference>
<dbReference type="CDD" id="cd03192">
    <property type="entry name" value="GST_C_Sigma_like"/>
    <property type="match status" value="1"/>
</dbReference>
<dbReference type="InterPro" id="IPR004046">
    <property type="entry name" value="GST_C"/>
</dbReference>
<comment type="caution">
    <text evidence="7">The sequence shown here is derived from an EMBL/GenBank/DDBJ whole genome shotgun (WGS) entry which is preliminary data.</text>
</comment>
<accession>A0AA88HTM3</accession>
<feature type="domain" description="GST C-terminal" evidence="6">
    <location>
        <begin position="81"/>
        <end position="212"/>
    </location>
</feature>
<evidence type="ECO:0000313" key="7">
    <source>
        <dbReference type="EMBL" id="KAK2715999.1"/>
    </source>
</evidence>
<dbReference type="SFLD" id="SFLDG01205">
    <property type="entry name" value="AMPS.1"/>
    <property type="match status" value="1"/>
</dbReference>
<reference evidence="7" key="1">
    <citation type="submission" date="2023-07" db="EMBL/GenBank/DDBJ databases">
        <title>Chromosome-level genome assembly of Artemia franciscana.</title>
        <authorList>
            <person name="Jo E."/>
        </authorList>
    </citation>
    <scope>NUCLEOTIDE SEQUENCE</scope>
    <source>
        <tissue evidence="7">Whole body</tissue>
    </source>
</reference>
<evidence type="ECO:0000259" key="6">
    <source>
        <dbReference type="PROSITE" id="PS50405"/>
    </source>
</evidence>
<dbReference type="SFLD" id="SFLDS00019">
    <property type="entry name" value="Glutathione_Transferase_(cytos"/>
    <property type="match status" value="1"/>
</dbReference>
<dbReference type="InterPro" id="IPR040079">
    <property type="entry name" value="Glutathione_S-Trfase"/>
</dbReference>
<keyword evidence="2" id="KW-0808">Transferase</keyword>
<evidence type="ECO:0000259" key="5">
    <source>
        <dbReference type="PROSITE" id="PS50404"/>
    </source>
</evidence>
<dbReference type="InterPro" id="IPR036249">
    <property type="entry name" value="Thioredoxin-like_sf"/>
</dbReference>
<dbReference type="SUPFAM" id="SSF47616">
    <property type="entry name" value="GST C-terminal domain-like"/>
    <property type="match status" value="1"/>
</dbReference>
<dbReference type="PROSITE" id="PS50405">
    <property type="entry name" value="GST_CTER"/>
    <property type="match status" value="1"/>
</dbReference>
<dbReference type="Proteomes" id="UP001187531">
    <property type="component" value="Unassembled WGS sequence"/>
</dbReference>
<proteinExistence type="inferred from homology"/>
<dbReference type="Pfam" id="PF02798">
    <property type="entry name" value="GST_N"/>
    <property type="match status" value="1"/>
</dbReference>
<dbReference type="SFLD" id="SFLDG00363">
    <property type="entry name" value="AMPS_(cytGST):_Alpha-__Mu-__Pi"/>
    <property type="match status" value="1"/>
</dbReference>
<dbReference type="PROSITE" id="PS50404">
    <property type="entry name" value="GST_NTER"/>
    <property type="match status" value="1"/>
</dbReference>
<dbReference type="InterPro" id="IPR036282">
    <property type="entry name" value="Glutathione-S-Trfase_C_sf"/>
</dbReference>
<dbReference type="CDD" id="cd03039">
    <property type="entry name" value="GST_N_Sigma_like"/>
    <property type="match status" value="1"/>
</dbReference>
<dbReference type="FunFam" id="3.40.30.10:FF:000035">
    <property type="entry name" value="hematopoietic prostaglandin D synthase"/>
    <property type="match status" value="1"/>
</dbReference>
<comment type="similarity">
    <text evidence="3">Belongs to the GST superfamily. Sigma family.</text>
</comment>
<evidence type="ECO:0000256" key="2">
    <source>
        <dbReference type="ARBA" id="ARBA00022679"/>
    </source>
</evidence>
<comment type="catalytic activity">
    <reaction evidence="4">
        <text>RX + glutathione = an S-substituted glutathione + a halide anion + H(+)</text>
        <dbReference type="Rhea" id="RHEA:16437"/>
        <dbReference type="ChEBI" id="CHEBI:15378"/>
        <dbReference type="ChEBI" id="CHEBI:16042"/>
        <dbReference type="ChEBI" id="CHEBI:17792"/>
        <dbReference type="ChEBI" id="CHEBI:57925"/>
        <dbReference type="ChEBI" id="CHEBI:90779"/>
        <dbReference type="EC" id="2.5.1.18"/>
    </reaction>
</comment>
<gene>
    <name evidence="7" type="ORF">QYM36_010533</name>
</gene>
<name>A0AA88HTM3_ARTSF</name>
<organism evidence="7 8">
    <name type="scientific">Artemia franciscana</name>
    <name type="common">Brine shrimp</name>
    <name type="synonym">Artemia sanfranciscana</name>
    <dbReference type="NCBI Taxonomy" id="6661"/>
    <lineage>
        <taxon>Eukaryota</taxon>
        <taxon>Metazoa</taxon>
        <taxon>Ecdysozoa</taxon>
        <taxon>Arthropoda</taxon>
        <taxon>Crustacea</taxon>
        <taxon>Branchiopoda</taxon>
        <taxon>Anostraca</taxon>
        <taxon>Artemiidae</taxon>
        <taxon>Artemia</taxon>
    </lineage>
</organism>
<dbReference type="Gene3D" id="1.20.1050.10">
    <property type="match status" value="1"/>
</dbReference>
<dbReference type="EC" id="2.5.1.18" evidence="1"/>
<protein>
    <recommendedName>
        <fullName evidence="1">glutathione transferase</fullName>
        <ecNumber evidence="1">2.5.1.18</ecNumber>
    </recommendedName>
</protein>
<dbReference type="EMBL" id="JAVRJZ010000012">
    <property type="protein sequence ID" value="KAK2715999.1"/>
    <property type="molecule type" value="Genomic_DNA"/>
</dbReference>
<dbReference type="Pfam" id="PF14497">
    <property type="entry name" value="GST_C_3"/>
    <property type="match status" value="1"/>
</dbReference>
<dbReference type="InterPro" id="IPR010987">
    <property type="entry name" value="Glutathione-S-Trfase_C-like"/>
</dbReference>
<evidence type="ECO:0000313" key="8">
    <source>
        <dbReference type="Proteomes" id="UP001187531"/>
    </source>
</evidence>
<dbReference type="PANTHER" id="PTHR11571">
    <property type="entry name" value="GLUTATHIONE S-TRANSFERASE"/>
    <property type="match status" value="1"/>
</dbReference>
<dbReference type="PANTHER" id="PTHR11571:SF224">
    <property type="entry name" value="HEMATOPOIETIC PROSTAGLANDIN D SYNTHASE"/>
    <property type="match status" value="1"/>
</dbReference>
<dbReference type="GO" id="GO:0004364">
    <property type="term" value="F:glutathione transferase activity"/>
    <property type="evidence" value="ECO:0007669"/>
    <property type="project" value="UniProtKB-EC"/>
</dbReference>
<dbReference type="GO" id="GO:0004602">
    <property type="term" value="F:glutathione peroxidase activity"/>
    <property type="evidence" value="ECO:0007669"/>
    <property type="project" value="UniProtKB-ARBA"/>
</dbReference>
<feature type="domain" description="GST N-terminal" evidence="5">
    <location>
        <begin position="2"/>
        <end position="79"/>
    </location>
</feature>
<dbReference type="AlphaFoldDB" id="A0AA88HTM3"/>
<dbReference type="SUPFAM" id="SSF52833">
    <property type="entry name" value="Thioredoxin-like"/>
    <property type="match status" value="1"/>
</dbReference>
<dbReference type="InterPro" id="IPR004045">
    <property type="entry name" value="Glutathione_S-Trfase_N"/>
</dbReference>
<dbReference type="GO" id="GO:0006749">
    <property type="term" value="P:glutathione metabolic process"/>
    <property type="evidence" value="ECO:0007669"/>
    <property type="project" value="TreeGrafter"/>
</dbReference>
<evidence type="ECO:0000256" key="4">
    <source>
        <dbReference type="ARBA" id="ARBA00047960"/>
    </source>
</evidence>
<evidence type="ECO:0000256" key="1">
    <source>
        <dbReference type="ARBA" id="ARBA00012452"/>
    </source>
</evidence>
<sequence>MSKYKLVYFNARGWAELSRLIFAYSGIPYEDFRFEREDWPTYKAESPLGQAPWLEVNGQKLPQSKAVARYLAKVANLTGVNDIEAAKCDAIVDFIMDLIEPLKVIVKVKQENPEALEDECKKHIGKLSEQILSLEKFIAGNGGEYAVGNQITWADLFLFNFIHDLMVHAPQLYDFSLAPTAKKILIGWQTYLLSRIGLQNVLSLKCSIKLSIMHSKLSLPM</sequence>
<dbReference type="InterPro" id="IPR050213">
    <property type="entry name" value="GST_superfamily"/>
</dbReference>
<evidence type="ECO:0000256" key="3">
    <source>
        <dbReference type="ARBA" id="ARBA00038317"/>
    </source>
</evidence>
<keyword evidence="8" id="KW-1185">Reference proteome</keyword>